<proteinExistence type="predicted"/>
<gene>
    <name evidence="2" type="ORF">GD597_03940</name>
</gene>
<dbReference type="InterPro" id="IPR037066">
    <property type="entry name" value="Plug_dom_sf"/>
</dbReference>
<evidence type="ECO:0000313" key="3">
    <source>
        <dbReference type="Proteomes" id="UP000598971"/>
    </source>
</evidence>
<name>A0A8J8FAQ6_9BACT</name>
<feature type="signal peptide" evidence="1">
    <location>
        <begin position="1"/>
        <end position="18"/>
    </location>
</feature>
<organism evidence="2 3">
    <name type="scientific">Limnovirga soli</name>
    <dbReference type="NCBI Taxonomy" id="2656915"/>
    <lineage>
        <taxon>Bacteria</taxon>
        <taxon>Pseudomonadati</taxon>
        <taxon>Bacteroidota</taxon>
        <taxon>Chitinophagia</taxon>
        <taxon>Chitinophagales</taxon>
        <taxon>Chitinophagaceae</taxon>
        <taxon>Limnovirga</taxon>
    </lineage>
</organism>
<evidence type="ECO:0000256" key="1">
    <source>
        <dbReference type="SAM" id="SignalP"/>
    </source>
</evidence>
<protein>
    <submittedName>
        <fullName evidence="2">TonB-dependent receptor plug domain-containing protein</fullName>
    </submittedName>
</protein>
<comment type="caution">
    <text evidence="2">The sequence shown here is derived from an EMBL/GenBank/DDBJ whole genome shotgun (WGS) entry which is preliminary data.</text>
</comment>
<dbReference type="Gene3D" id="2.60.40.1930">
    <property type="match status" value="1"/>
</dbReference>
<dbReference type="Proteomes" id="UP000598971">
    <property type="component" value="Unassembled WGS sequence"/>
</dbReference>
<reference evidence="2" key="1">
    <citation type="submission" date="2019-10" db="EMBL/GenBank/DDBJ databases">
        <title>Draft genome sequence of Panacibacter sp. KCS-6.</title>
        <authorList>
            <person name="Yim K.J."/>
        </authorList>
    </citation>
    <scope>NUCLEOTIDE SEQUENCE</scope>
    <source>
        <strain evidence="2">KCS-6</strain>
    </source>
</reference>
<dbReference type="SUPFAM" id="SSF56935">
    <property type="entry name" value="Porins"/>
    <property type="match status" value="1"/>
</dbReference>
<dbReference type="RefSeq" id="WP_171606532.1">
    <property type="nucleotide sequence ID" value="NZ_WHPF01000003.1"/>
</dbReference>
<keyword evidence="3" id="KW-1185">Reference proteome</keyword>
<keyword evidence="1" id="KW-0732">Signal</keyword>
<feature type="chain" id="PRO_5035210854" evidence="1">
    <location>
        <begin position="19"/>
        <end position="805"/>
    </location>
</feature>
<dbReference type="EMBL" id="WHPF01000003">
    <property type="protein sequence ID" value="NNV54600.1"/>
    <property type="molecule type" value="Genomic_DNA"/>
</dbReference>
<evidence type="ECO:0000313" key="2">
    <source>
        <dbReference type="EMBL" id="NNV54600.1"/>
    </source>
</evidence>
<keyword evidence="2" id="KW-0675">Receptor</keyword>
<accession>A0A8J8FAQ6</accession>
<dbReference type="AlphaFoldDB" id="A0A8J8FAQ6"/>
<dbReference type="Gene3D" id="2.170.130.10">
    <property type="entry name" value="TonB-dependent receptor, plug domain"/>
    <property type="match status" value="1"/>
</dbReference>
<sequence length="805" mass="88913">MQKFLFVLIALLPFLAQAQVLDQQKVKTNIDQNGNYFPQERVYMQFDKPAYAPGETIWYKAYLMMGTEPSFISTNYYVDITDPNGNVLKHYIMPIVEASAKGSFDIPTTYTGKTVHVHGYTRWMMNFDTAFLYERDIRVVQLKPAANNITPATYKPVIQFFPEGGDAVMGINNKVAFKAIYPTGKPCAVKGNIINNKGKVVADLITQHDGMGAFMLEPVAGETYTAKWKDESGAAFETALPAAKTQGVTLEIKVVKDKVGFLIKRNETAPDKFKKLNVVATMQQHLVYMAGVKLDVAPIIGGSIPTADLASGILQVTLFDSNWVAVAERIVFVNNNDYLLEPEVGFAAINLNKRGKNTLVISMPDLQQANLSVSITDAGLGIDSSDDIISHLLLTGDLKGRVYKPSYYFSDTTDTIQQHLDLVMLTNGWRRIKWDEVIAGKMPVIKYPNDTAYLSLSGKVFGATSSDLSTGGLLLMILDKGKDSARKTIQSFLKKDGTFSEPNLIMFDTTKVYYRIAGSQNLADKTEVAFNVGMPPSTRPIFFDKNGALYFMDSATEYRLRYFALEQARLAKLAEGATLAAVTVKAKTKSKLEILDDTYTSGLFSGGNATQFDIANDPSSRAAQNILTYLQGRVAGLQINASSTVGGTNGVTWRGGTPSFFLDEMPVDISQLTSMNMSTVAYIKVFQPPFFGSFGGGANGAIAVYTQRGSSQQNNGPSRSLPYKQIIGYTGQKEFYSPNYGSFDQRNDEEDLRSTLYWNPMILTTRENHIIKIPFYNNDITQGFRVIVEGVSKQGQLTRVVKLIE</sequence>